<evidence type="ECO:0000256" key="1">
    <source>
        <dbReference type="SAM" id="MobiDB-lite"/>
    </source>
</evidence>
<dbReference type="EMBL" id="NKCK01000239">
    <property type="protein sequence ID" value="RSL89851.1"/>
    <property type="molecule type" value="Genomic_DNA"/>
</dbReference>
<name>A0A428SJ76_9HYPO</name>
<feature type="compositionally biased region" description="Polar residues" evidence="1">
    <location>
        <begin position="1"/>
        <end position="42"/>
    </location>
</feature>
<protein>
    <submittedName>
        <fullName evidence="2">Uncharacterized protein</fullName>
    </submittedName>
</protein>
<keyword evidence="3" id="KW-1185">Reference proteome</keyword>
<gene>
    <name evidence="2" type="ORF">CEP52_014773</name>
</gene>
<evidence type="ECO:0000313" key="3">
    <source>
        <dbReference type="Proteomes" id="UP000287144"/>
    </source>
</evidence>
<comment type="caution">
    <text evidence="2">The sequence shown here is derived from an EMBL/GenBank/DDBJ whole genome shotgun (WGS) entry which is preliminary data.</text>
</comment>
<sequence>MFSTQPQPTSQQRNTGGYPWVQTNQQPDPAFGNNQSQASNNLGGWPWLDANRLGHFQTEQAEGLPLLSSLAPAQPNISTSSTTTTAGPPQSHTLNIILKSDQSESSSQNAELHARIKVLEGLLGEVRSSLASLTEKVEMQRLSHEEKCFKFTGSYQKGDGKIFHPVREAVRREGGESGRGADSGG</sequence>
<dbReference type="Proteomes" id="UP000287144">
    <property type="component" value="Unassembled WGS sequence"/>
</dbReference>
<feature type="region of interest" description="Disordered" evidence="1">
    <location>
        <begin position="1"/>
        <end position="43"/>
    </location>
</feature>
<reference evidence="2 3" key="1">
    <citation type="submission" date="2017-06" db="EMBL/GenBank/DDBJ databases">
        <title>Comparative genomic analysis of Ambrosia Fusariam Clade fungi.</title>
        <authorList>
            <person name="Stajich J.E."/>
            <person name="Carrillo J."/>
            <person name="Kijimoto T."/>
            <person name="Eskalen A."/>
            <person name="O'Donnell K."/>
            <person name="Kasson M."/>
        </authorList>
    </citation>
    <scope>NUCLEOTIDE SEQUENCE [LARGE SCALE GENOMIC DNA]</scope>
    <source>
        <strain evidence="2 3">NRRL62579</strain>
    </source>
</reference>
<proteinExistence type="predicted"/>
<evidence type="ECO:0000313" key="2">
    <source>
        <dbReference type="EMBL" id="RSL89851.1"/>
    </source>
</evidence>
<organism evidence="2 3">
    <name type="scientific">Fusarium oligoseptatum</name>
    <dbReference type="NCBI Taxonomy" id="2604345"/>
    <lineage>
        <taxon>Eukaryota</taxon>
        <taxon>Fungi</taxon>
        <taxon>Dikarya</taxon>
        <taxon>Ascomycota</taxon>
        <taxon>Pezizomycotina</taxon>
        <taxon>Sordariomycetes</taxon>
        <taxon>Hypocreomycetidae</taxon>
        <taxon>Hypocreales</taxon>
        <taxon>Nectriaceae</taxon>
        <taxon>Fusarium</taxon>
        <taxon>Fusarium solani species complex</taxon>
    </lineage>
</organism>
<accession>A0A428SJ76</accession>
<dbReference type="AlphaFoldDB" id="A0A428SJ76"/>